<evidence type="ECO:0000313" key="4">
    <source>
        <dbReference type="Proteomes" id="UP000789359"/>
    </source>
</evidence>
<evidence type="ECO:0000313" key="3">
    <source>
        <dbReference type="EMBL" id="CAD7286592.1"/>
    </source>
</evidence>
<dbReference type="Proteomes" id="UP000789359">
    <property type="component" value="Unassembled WGS sequence"/>
</dbReference>
<protein>
    <recommendedName>
        <fullName evidence="2">Flagellar hook-length control protein-like C-terminal domain-containing protein</fullName>
    </recommendedName>
</protein>
<evidence type="ECO:0000259" key="2">
    <source>
        <dbReference type="Pfam" id="PF02120"/>
    </source>
</evidence>
<sequence length="559" mass="61406">MAIANVSSQQISQSGIQPNQNTQVRPQQGGLFKNQPQPAQPQSTGEQRGKEALDSIDRLLNRVMDELNKSDALNKTAKIIEQARDTKITPNLAKDLQGLSAMLDADTEIMQNPTLKELALKLKEFLRPIADLKAATLNDQIKSSGIMLEANLKEALSAQKLPSSVQKLLSDIKNLSNQALLNEIVNLANDETLDTKGSFSKLNSILADAKAQSVATLNSSPIKGLLSGLSKLDDMAKFLDKQSFNIAEKGANLSGESIKSQMSKIGETIKSLISGMERFSSERLNQSTAFSSNLREFAKISKEILGTIDGFDKIGSQMELVKTYTAATQGEGSLQDKLQSAARRLSQSLNFIDQTATNAKTNLDELKTIIKQLHVASNDGSKVENKSSADIAKTLSNDMKSTLLSLQDKSAGLNNSQQISQMASKMISQIELHQIVSSLSGGVQTYLPYVWDDVDNAKVAFKRGKKDKYYAQIDLNFKNFGQINVMTTLSEKRYIDITIATQRNEFKSLITENQKELKQAINSVGLMVSGFSIKTMPKDEIKQRFKDFSGLEMGYDVRA</sequence>
<proteinExistence type="predicted"/>
<feature type="domain" description="Flagellar hook-length control protein-like C-terminal" evidence="2">
    <location>
        <begin position="464"/>
        <end position="536"/>
    </location>
</feature>
<dbReference type="RefSeq" id="WP_230056211.1">
    <property type="nucleotide sequence ID" value="NZ_CAJHOE010000001.1"/>
</dbReference>
<accession>A0ABM8Q184</accession>
<reference evidence="3 4" key="1">
    <citation type="submission" date="2020-11" db="EMBL/GenBank/DDBJ databases">
        <authorList>
            <person name="Peeters C."/>
        </authorList>
    </citation>
    <scope>NUCLEOTIDE SEQUENCE [LARGE SCALE GENOMIC DNA]</scope>
    <source>
        <strain evidence="3 4">LMG 8286</strain>
    </source>
</reference>
<feature type="region of interest" description="Disordered" evidence="1">
    <location>
        <begin position="1"/>
        <end position="51"/>
    </location>
</feature>
<keyword evidence="4" id="KW-1185">Reference proteome</keyword>
<feature type="compositionally biased region" description="Polar residues" evidence="1">
    <location>
        <begin position="34"/>
        <end position="46"/>
    </location>
</feature>
<comment type="caution">
    <text evidence="3">The sequence shown here is derived from an EMBL/GenBank/DDBJ whole genome shotgun (WGS) entry which is preliminary data.</text>
</comment>
<dbReference type="EMBL" id="CAJHOE010000001">
    <property type="protein sequence ID" value="CAD7286592.1"/>
    <property type="molecule type" value="Genomic_DNA"/>
</dbReference>
<evidence type="ECO:0000256" key="1">
    <source>
        <dbReference type="SAM" id="MobiDB-lite"/>
    </source>
</evidence>
<gene>
    <name evidence="3" type="ORF">LMG8286_00425</name>
</gene>
<organism evidence="3 4">
    <name type="scientific">Campylobacter suis</name>
    <dbReference type="NCBI Taxonomy" id="2790657"/>
    <lineage>
        <taxon>Bacteria</taxon>
        <taxon>Pseudomonadati</taxon>
        <taxon>Campylobacterota</taxon>
        <taxon>Epsilonproteobacteria</taxon>
        <taxon>Campylobacterales</taxon>
        <taxon>Campylobacteraceae</taxon>
        <taxon>Campylobacter</taxon>
    </lineage>
</organism>
<feature type="compositionally biased region" description="Low complexity" evidence="1">
    <location>
        <begin position="7"/>
        <end position="17"/>
    </location>
</feature>
<name>A0ABM8Q184_9BACT</name>
<dbReference type="Pfam" id="PF02120">
    <property type="entry name" value="Flg_hook"/>
    <property type="match status" value="1"/>
</dbReference>
<dbReference type="InterPro" id="IPR038610">
    <property type="entry name" value="FliK-like_C_sf"/>
</dbReference>
<dbReference type="Gene3D" id="3.30.750.140">
    <property type="match status" value="1"/>
</dbReference>
<dbReference type="InterPro" id="IPR021136">
    <property type="entry name" value="Flagellar_hook_control-like_C"/>
</dbReference>